<evidence type="ECO:0000256" key="1">
    <source>
        <dbReference type="ARBA" id="ARBA00022617"/>
    </source>
</evidence>
<dbReference type="Gene3D" id="1.10.760.10">
    <property type="entry name" value="Cytochrome c-like domain"/>
    <property type="match status" value="1"/>
</dbReference>
<dbReference type="PhylomeDB" id="Q6NBP7"/>
<keyword evidence="1 4" id="KW-0349">Heme</keyword>
<dbReference type="GO" id="GO:0020037">
    <property type="term" value="F:heme binding"/>
    <property type="evidence" value="ECO:0007669"/>
    <property type="project" value="InterPro"/>
</dbReference>
<protein>
    <submittedName>
        <fullName evidence="6">Cytochrome c552</fullName>
    </submittedName>
</protein>
<feature type="domain" description="Cytochrome c" evidence="5">
    <location>
        <begin position="36"/>
        <end position="114"/>
    </location>
</feature>
<dbReference type="HOGENOM" id="CLU_133116_1_0_5"/>
<proteinExistence type="predicted"/>
<dbReference type="AlphaFoldDB" id="Q6NBP7"/>
<name>Q6NBP7_RHOPA</name>
<accession>Q6NBP7</accession>
<keyword evidence="2 4" id="KW-0479">Metal-binding</keyword>
<dbReference type="SUPFAM" id="SSF46626">
    <property type="entry name" value="Cytochrome c"/>
    <property type="match status" value="1"/>
</dbReference>
<evidence type="ECO:0000259" key="5">
    <source>
        <dbReference type="PROSITE" id="PS51007"/>
    </source>
</evidence>
<reference evidence="6" key="1">
    <citation type="journal article" date="2004" name="Nat. Biotechnol.">
        <title>Complete genome sequence of the metabolically versatile photosynthetic bacterium Rhodopseudomonas palustris.</title>
        <authorList>
            <person name="Larimer F.W."/>
            <person name="Chain P."/>
            <person name="Hauser L."/>
            <person name="Lamerdin J."/>
            <person name="Malfatti S."/>
            <person name="Do L."/>
            <person name="Land M.L."/>
            <person name="Pelletier D.A."/>
            <person name="Beatty J.T."/>
            <person name="Lang A.S."/>
            <person name="Tabita F.R."/>
            <person name="Gibson J.L."/>
            <person name="Hanson T.E."/>
            <person name="Bobst C."/>
            <person name="Torres J.L."/>
            <person name="Peres C."/>
            <person name="Harrison F.H."/>
            <person name="Gibson J."/>
            <person name="Harwood C.S."/>
        </authorList>
    </citation>
    <scope>NUCLEOTIDE SEQUENCE [LARGE SCALE GENOMIC DNA]</scope>
    <source>
        <strain evidence="6">CGA009</strain>
    </source>
</reference>
<keyword evidence="3 4" id="KW-0408">Iron</keyword>
<evidence type="ECO:0000313" key="6">
    <source>
        <dbReference type="EMBL" id="CAE26225.1"/>
    </source>
</evidence>
<sequence>MSMSQGWFRLPATGFLIVAMLLTVRLHRADAAAPQDGISTGHKLAAQWCAECHAIEPDDARDGKGPGFSRIANLPSTTALSLNVFLRSNHTNMPNFIIAPGDAAEIVQYILSLKRN</sequence>
<gene>
    <name evidence="6" type="ordered locus">RPA0781</name>
</gene>
<dbReference type="GO" id="GO:0009055">
    <property type="term" value="F:electron transfer activity"/>
    <property type="evidence" value="ECO:0007669"/>
    <property type="project" value="InterPro"/>
</dbReference>
<evidence type="ECO:0000256" key="2">
    <source>
        <dbReference type="ARBA" id="ARBA00022723"/>
    </source>
</evidence>
<evidence type="ECO:0000256" key="4">
    <source>
        <dbReference type="PROSITE-ProRule" id="PRU00433"/>
    </source>
</evidence>
<dbReference type="PROSITE" id="PS51007">
    <property type="entry name" value="CYTC"/>
    <property type="match status" value="1"/>
</dbReference>
<organism evidence="6">
    <name type="scientific">Rhodopseudomonas palustris (strain ATCC BAA-98 / CGA009)</name>
    <dbReference type="NCBI Taxonomy" id="258594"/>
    <lineage>
        <taxon>Bacteria</taxon>
        <taxon>Pseudomonadati</taxon>
        <taxon>Pseudomonadota</taxon>
        <taxon>Alphaproteobacteria</taxon>
        <taxon>Hyphomicrobiales</taxon>
        <taxon>Nitrobacteraceae</taxon>
        <taxon>Rhodopseudomonas</taxon>
    </lineage>
</organism>
<evidence type="ECO:0000256" key="3">
    <source>
        <dbReference type="ARBA" id="ARBA00023004"/>
    </source>
</evidence>
<dbReference type="EMBL" id="BX572595">
    <property type="protein sequence ID" value="CAE26225.1"/>
    <property type="molecule type" value="Genomic_DNA"/>
</dbReference>
<dbReference type="InterPro" id="IPR009056">
    <property type="entry name" value="Cyt_c-like_dom"/>
</dbReference>
<dbReference type="eggNOG" id="COG2010">
    <property type="taxonomic scope" value="Bacteria"/>
</dbReference>
<dbReference type="GO" id="GO:0046872">
    <property type="term" value="F:metal ion binding"/>
    <property type="evidence" value="ECO:0007669"/>
    <property type="project" value="UniProtKB-KW"/>
</dbReference>
<dbReference type="InterPro" id="IPR036909">
    <property type="entry name" value="Cyt_c-like_dom_sf"/>
</dbReference>
<dbReference type="STRING" id="258594.RPA0781"/>